<dbReference type="AlphaFoldDB" id="A0A4R3LCY1"/>
<evidence type="ECO:0000256" key="3">
    <source>
        <dbReference type="ARBA" id="ARBA00023015"/>
    </source>
</evidence>
<dbReference type="PROSITE" id="PS00830">
    <property type="entry name" value="GREAB_2"/>
    <property type="match status" value="1"/>
</dbReference>
<feature type="domain" description="Transcription elongation factor GreA/GreB N-terminal" evidence="11">
    <location>
        <begin position="4"/>
        <end position="74"/>
    </location>
</feature>
<name>A0A4R3LCY1_9GAMM</name>
<dbReference type="InterPro" id="IPR036805">
    <property type="entry name" value="Tscrpt_elong_fac_GreA/B_N_sf"/>
</dbReference>
<dbReference type="InterPro" id="IPR001437">
    <property type="entry name" value="Tscrpt_elong_fac_GreA/B_C"/>
</dbReference>
<evidence type="ECO:0000256" key="9">
    <source>
        <dbReference type="RuleBase" id="RU000556"/>
    </source>
</evidence>
<dbReference type="PROSITE" id="PS00829">
    <property type="entry name" value="GREAB_1"/>
    <property type="match status" value="1"/>
</dbReference>
<evidence type="ECO:0000259" key="10">
    <source>
        <dbReference type="Pfam" id="PF01272"/>
    </source>
</evidence>
<dbReference type="PANTHER" id="PTHR30437">
    <property type="entry name" value="TRANSCRIPTION ELONGATION FACTOR GREA"/>
    <property type="match status" value="1"/>
</dbReference>
<comment type="function">
    <text evidence="6 8 9">Necessary for efficient RNA polymerase transcription elongation past template-encoded arresting sites. The arresting sites in DNA have the property of trapping a certain fraction of elongating RNA polymerases that pass through, resulting in locked ternary complexes. Cleavage of the nascent transcript by cleavage factors such as GreA or GreB allows the resumption of elongation from the new 3'terminus. GreA releases sequences of 2 to 3 nucleotides.</text>
</comment>
<evidence type="ECO:0000256" key="6">
    <source>
        <dbReference type="ARBA" id="ARBA00024916"/>
    </source>
</evidence>
<proteinExistence type="inferred from homology"/>
<keyword evidence="3 8" id="KW-0805">Transcription regulation</keyword>
<dbReference type="InterPro" id="IPR018151">
    <property type="entry name" value="TF_GreA/GreB_CS"/>
</dbReference>
<dbReference type="InterPro" id="IPR023459">
    <property type="entry name" value="Tscrpt_elong_fac_GreA/B_fam"/>
</dbReference>
<dbReference type="HAMAP" id="MF_00105">
    <property type="entry name" value="GreA_GreB"/>
    <property type="match status" value="1"/>
</dbReference>
<evidence type="ECO:0000256" key="5">
    <source>
        <dbReference type="ARBA" id="ARBA00023163"/>
    </source>
</evidence>
<dbReference type="PIRSF" id="PIRSF006092">
    <property type="entry name" value="GreA_GreB"/>
    <property type="match status" value="1"/>
</dbReference>
<protein>
    <recommendedName>
        <fullName evidence="2 8">Transcription elongation factor GreA</fullName>
    </recommendedName>
    <alternativeName>
        <fullName evidence="7 8">Transcript cleavage factor GreA</fullName>
    </alternativeName>
</protein>
<evidence type="ECO:0000256" key="4">
    <source>
        <dbReference type="ARBA" id="ARBA00023125"/>
    </source>
</evidence>
<reference evidence="12 13" key="1">
    <citation type="submission" date="2019-03" db="EMBL/GenBank/DDBJ databases">
        <title>Genomic Encyclopedia of Type Strains, Phase IV (KMG-IV): sequencing the most valuable type-strain genomes for metagenomic binning, comparative biology and taxonomic classification.</title>
        <authorList>
            <person name="Goeker M."/>
        </authorList>
    </citation>
    <scope>NUCLEOTIDE SEQUENCE [LARGE SCALE GENOMIC DNA]</scope>
    <source>
        <strain evidence="12 13">DSM 21944</strain>
    </source>
</reference>
<dbReference type="Proteomes" id="UP000294599">
    <property type="component" value="Unassembled WGS sequence"/>
</dbReference>
<dbReference type="GO" id="GO:0032784">
    <property type="term" value="P:regulation of DNA-templated transcription elongation"/>
    <property type="evidence" value="ECO:0007669"/>
    <property type="project" value="UniProtKB-UniRule"/>
</dbReference>
<dbReference type="EMBL" id="SMAF01000018">
    <property type="protein sequence ID" value="TCS95326.1"/>
    <property type="molecule type" value="Genomic_DNA"/>
</dbReference>
<evidence type="ECO:0000256" key="8">
    <source>
        <dbReference type="HAMAP-Rule" id="MF_00105"/>
    </source>
</evidence>
<dbReference type="GO" id="GO:0006354">
    <property type="term" value="P:DNA-templated transcription elongation"/>
    <property type="evidence" value="ECO:0007669"/>
    <property type="project" value="TreeGrafter"/>
</dbReference>
<dbReference type="SUPFAM" id="SSF46557">
    <property type="entry name" value="GreA transcript cleavage protein, N-terminal domain"/>
    <property type="match status" value="1"/>
</dbReference>
<dbReference type="Gene3D" id="3.10.50.30">
    <property type="entry name" value="Transcription elongation factor, GreA/GreB, C-terminal domain"/>
    <property type="match status" value="1"/>
</dbReference>
<dbReference type="InterPro" id="IPR006359">
    <property type="entry name" value="Tscrpt_elong_fac_GreA"/>
</dbReference>
<evidence type="ECO:0000256" key="1">
    <source>
        <dbReference type="ARBA" id="ARBA00008213"/>
    </source>
</evidence>
<dbReference type="NCBIfam" id="NF001264">
    <property type="entry name" value="PRK00226.1-5"/>
    <property type="match status" value="1"/>
</dbReference>
<dbReference type="InterPro" id="IPR022691">
    <property type="entry name" value="Tscrpt_elong_fac_GreA/B_N"/>
</dbReference>
<dbReference type="Gene3D" id="1.10.287.180">
    <property type="entry name" value="Transcription elongation factor, GreA/GreB, N-terminal domain"/>
    <property type="match status" value="1"/>
</dbReference>
<dbReference type="Pfam" id="PF01272">
    <property type="entry name" value="GreA_GreB"/>
    <property type="match status" value="1"/>
</dbReference>
<dbReference type="GO" id="GO:0003677">
    <property type="term" value="F:DNA binding"/>
    <property type="evidence" value="ECO:0007669"/>
    <property type="project" value="UniProtKB-UniRule"/>
</dbReference>
<keyword evidence="4 8" id="KW-0238">DNA-binding</keyword>
<dbReference type="PANTHER" id="PTHR30437:SF4">
    <property type="entry name" value="TRANSCRIPTION ELONGATION FACTOR GREA"/>
    <property type="match status" value="1"/>
</dbReference>
<evidence type="ECO:0000313" key="13">
    <source>
        <dbReference type="Proteomes" id="UP000294599"/>
    </source>
</evidence>
<keyword evidence="12" id="KW-0648">Protein biosynthesis</keyword>
<dbReference type="InterPro" id="IPR028624">
    <property type="entry name" value="Tscrpt_elong_fac_GreA/B"/>
</dbReference>
<comment type="similarity">
    <text evidence="1 8 9">Belongs to the GreA/GreB family.</text>
</comment>
<dbReference type="SUPFAM" id="SSF54534">
    <property type="entry name" value="FKBP-like"/>
    <property type="match status" value="1"/>
</dbReference>
<accession>A0A4R3LCY1</accession>
<evidence type="ECO:0000313" key="12">
    <source>
        <dbReference type="EMBL" id="TCS95326.1"/>
    </source>
</evidence>
<gene>
    <name evidence="8" type="primary">greA</name>
    <name evidence="12" type="ORF">EDC25_11815</name>
</gene>
<evidence type="ECO:0000259" key="11">
    <source>
        <dbReference type="Pfam" id="PF03449"/>
    </source>
</evidence>
<dbReference type="GO" id="GO:0003746">
    <property type="term" value="F:translation elongation factor activity"/>
    <property type="evidence" value="ECO:0007669"/>
    <property type="project" value="UniProtKB-KW"/>
</dbReference>
<keyword evidence="13" id="KW-1185">Reference proteome</keyword>
<dbReference type="NCBIfam" id="NF001261">
    <property type="entry name" value="PRK00226.1-2"/>
    <property type="match status" value="1"/>
</dbReference>
<evidence type="ECO:0000256" key="2">
    <source>
        <dbReference type="ARBA" id="ARBA00013729"/>
    </source>
</evidence>
<keyword evidence="12" id="KW-0251">Elongation factor</keyword>
<sequence length="159" mass="17461">MSRVPMTVRGVQRLREELEELKSVKRPAVINAIAEARAHGDLKENAEYHAAREQQGFIEGRIKELEASLSHAEVIDPAKLSAGSRIVFGATIDLVDLDNDDTEITYQIVGELEADIKQGWISVTSPVARALIGKHEGDTVEIVVPGGTRSYEIVGVRYL</sequence>
<feature type="domain" description="Transcription elongation factor GreA/GreB C-terminal" evidence="10">
    <location>
        <begin position="84"/>
        <end position="158"/>
    </location>
</feature>
<organism evidence="12 13">
    <name type="scientific">Pseudofulvimonas gallinarii</name>
    <dbReference type="NCBI Taxonomy" id="634155"/>
    <lineage>
        <taxon>Bacteria</taxon>
        <taxon>Pseudomonadati</taxon>
        <taxon>Pseudomonadota</taxon>
        <taxon>Gammaproteobacteria</taxon>
        <taxon>Lysobacterales</taxon>
        <taxon>Rhodanobacteraceae</taxon>
        <taxon>Pseudofulvimonas</taxon>
    </lineage>
</organism>
<dbReference type="FunFam" id="1.10.287.180:FF:000001">
    <property type="entry name" value="Transcription elongation factor GreA"/>
    <property type="match status" value="1"/>
</dbReference>
<evidence type="ECO:0000256" key="7">
    <source>
        <dbReference type="ARBA" id="ARBA00030776"/>
    </source>
</evidence>
<dbReference type="Pfam" id="PF03449">
    <property type="entry name" value="GreA_GreB_N"/>
    <property type="match status" value="1"/>
</dbReference>
<dbReference type="FunFam" id="3.10.50.30:FF:000001">
    <property type="entry name" value="Transcription elongation factor GreA"/>
    <property type="match status" value="1"/>
</dbReference>
<dbReference type="InterPro" id="IPR036953">
    <property type="entry name" value="GreA/GreB_C_sf"/>
</dbReference>
<keyword evidence="5 8" id="KW-0804">Transcription</keyword>
<dbReference type="NCBIfam" id="TIGR01462">
    <property type="entry name" value="greA"/>
    <property type="match status" value="1"/>
</dbReference>
<comment type="caution">
    <text evidence="12">The sequence shown here is derived from an EMBL/GenBank/DDBJ whole genome shotgun (WGS) entry which is preliminary data.</text>
</comment>
<dbReference type="GO" id="GO:0070063">
    <property type="term" value="F:RNA polymerase binding"/>
    <property type="evidence" value="ECO:0007669"/>
    <property type="project" value="InterPro"/>
</dbReference>
<dbReference type="NCBIfam" id="NF001263">
    <property type="entry name" value="PRK00226.1-4"/>
    <property type="match status" value="1"/>
</dbReference>